<feature type="coiled-coil region" evidence="12">
    <location>
        <begin position="329"/>
        <end position="363"/>
    </location>
</feature>
<accession>A0A4T0X769</accession>
<gene>
    <name evidence="15" type="ORF">CANINC_000007</name>
</gene>
<comment type="subcellular location">
    <subcellularLocation>
        <location evidence="2">Chromosome</location>
        <location evidence="2">Centromere</location>
        <location evidence="2">Kinetochore</location>
    </subcellularLocation>
    <subcellularLocation>
        <location evidence="1">Nucleus</location>
    </subcellularLocation>
</comment>
<keyword evidence="7" id="KW-0995">Kinetochore</keyword>
<dbReference type="GO" id="GO:0031262">
    <property type="term" value="C:Ndc80 complex"/>
    <property type="evidence" value="ECO:0007669"/>
    <property type="project" value="InterPro"/>
</dbReference>
<dbReference type="EMBL" id="SELW01000005">
    <property type="protein sequence ID" value="TID31378.1"/>
    <property type="molecule type" value="Genomic_DNA"/>
</dbReference>
<evidence type="ECO:0000256" key="4">
    <source>
        <dbReference type="ARBA" id="ARBA00022454"/>
    </source>
</evidence>
<reference evidence="15 16" key="1">
    <citation type="journal article" date="2019" name="Front. Genet.">
        <title>Whole-Genome Sequencing of the Opportunistic Yeast Pathogen Candida inconspicua Uncovers Its Hybrid Origin.</title>
        <authorList>
            <person name="Mixao V."/>
            <person name="Hansen A.P."/>
            <person name="Saus E."/>
            <person name="Boekhout T."/>
            <person name="Lass-Florl C."/>
            <person name="Gabaldon T."/>
        </authorList>
    </citation>
    <scope>NUCLEOTIDE SEQUENCE [LARGE SCALE GENOMIC DNA]</scope>
    <source>
        <strain evidence="15 16">CBS 180</strain>
    </source>
</reference>
<keyword evidence="8 12" id="KW-0175">Coiled coil</keyword>
<evidence type="ECO:0000256" key="5">
    <source>
        <dbReference type="ARBA" id="ARBA00022618"/>
    </source>
</evidence>
<evidence type="ECO:0000256" key="6">
    <source>
        <dbReference type="ARBA" id="ARBA00022776"/>
    </source>
</evidence>
<evidence type="ECO:0000256" key="1">
    <source>
        <dbReference type="ARBA" id="ARBA00004123"/>
    </source>
</evidence>
<organism evidence="15 16">
    <name type="scientific">Pichia inconspicua</name>
    <dbReference type="NCBI Taxonomy" id="52247"/>
    <lineage>
        <taxon>Eukaryota</taxon>
        <taxon>Fungi</taxon>
        <taxon>Dikarya</taxon>
        <taxon>Ascomycota</taxon>
        <taxon>Saccharomycotina</taxon>
        <taxon>Pichiomycetes</taxon>
        <taxon>Pichiales</taxon>
        <taxon>Pichiaceae</taxon>
        <taxon>Pichia</taxon>
    </lineage>
</organism>
<feature type="domain" description="Kinetochore protein Nuf2 N-terminal" evidence="13">
    <location>
        <begin position="21"/>
        <end position="171"/>
    </location>
</feature>
<evidence type="ECO:0000313" key="15">
    <source>
        <dbReference type="EMBL" id="TID31378.1"/>
    </source>
</evidence>
<evidence type="ECO:0000256" key="2">
    <source>
        <dbReference type="ARBA" id="ARBA00004629"/>
    </source>
</evidence>
<dbReference type="PANTHER" id="PTHR21650">
    <property type="entry name" value="MEMBRALIN/KINETOCHORE PROTEIN NUF2"/>
    <property type="match status" value="1"/>
</dbReference>
<evidence type="ECO:0000259" key="13">
    <source>
        <dbReference type="Pfam" id="PF03800"/>
    </source>
</evidence>
<dbReference type="GO" id="GO:0051383">
    <property type="term" value="P:kinetochore organization"/>
    <property type="evidence" value="ECO:0007669"/>
    <property type="project" value="TreeGrafter"/>
</dbReference>
<dbReference type="GO" id="GO:0051315">
    <property type="term" value="P:attachment of mitotic spindle microtubules to kinetochore"/>
    <property type="evidence" value="ECO:0007669"/>
    <property type="project" value="TreeGrafter"/>
</dbReference>
<evidence type="ECO:0000259" key="14">
    <source>
        <dbReference type="Pfam" id="PF18595"/>
    </source>
</evidence>
<sequence>MARPGAIYRMSQQKTQLKLEYKFPILDVQELVQLYVTMGFEVNEVVLNRPTTTFMKTLIEQIMDKFLYISPYVLKEKVSQMEFNSYDENMEHDNDLDQDNKSTNNIKNSISIIACQRIMYKFLCDCGVDDFSIRDILKPDATRLQIILSALINYARFREERMGDLDDLIDNSDETLERYKDLIRMNQELQKEIDKVEKELNSQKYSLDTLHNENENLEGQLQSLKSIQKQLTQDYEKYKSEKQELKKELENQSALYVALENDLNEIKPYIKESPESIKELIQRMKDSEMKESKSLELAEEKLKKITTSLDSFNLLIQELNNITGYLDELKTTSSRNKVLEDKMKDLQVKLSEKSEQTNDYQRKITQISRQLELNKESIEKHRSVYSEKKRKLQDRIETQIREFAETKAAFNLEGLELTEKEAQINNWNMELLQFNRQFEFECKETGFEFEKLHSKVNLYINEIKQKISESKKLIEQ</sequence>
<evidence type="ECO:0000313" key="16">
    <source>
        <dbReference type="Proteomes" id="UP000307173"/>
    </source>
</evidence>
<keyword evidence="10" id="KW-0131">Cell cycle</keyword>
<dbReference type="GO" id="GO:0045132">
    <property type="term" value="P:meiotic chromosome segregation"/>
    <property type="evidence" value="ECO:0007669"/>
    <property type="project" value="TreeGrafter"/>
</dbReference>
<keyword evidence="16" id="KW-1185">Reference proteome</keyword>
<evidence type="ECO:0000256" key="10">
    <source>
        <dbReference type="ARBA" id="ARBA00023306"/>
    </source>
</evidence>
<dbReference type="GO" id="GO:0044877">
    <property type="term" value="F:protein-containing complex binding"/>
    <property type="evidence" value="ECO:0007669"/>
    <property type="project" value="TreeGrafter"/>
</dbReference>
<keyword evidence="11" id="KW-0137">Centromere</keyword>
<name>A0A4T0X769_9ASCO</name>
<dbReference type="InterPro" id="IPR038275">
    <property type="entry name" value="Nuf2_N_sf"/>
</dbReference>
<feature type="coiled-coil region" evidence="12">
    <location>
        <begin position="389"/>
        <end position="437"/>
    </location>
</feature>
<dbReference type="Proteomes" id="UP000307173">
    <property type="component" value="Unassembled WGS sequence"/>
</dbReference>
<evidence type="ECO:0000256" key="9">
    <source>
        <dbReference type="ARBA" id="ARBA00023242"/>
    </source>
</evidence>
<dbReference type="PANTHER" id="PTHR21650:SF2">
    <property type="entry name" value="KINETOCHORE PROTEIN NUF2"/>
    <property type="match status" value="1"/>
</dbReference>
<feature type="coiled-coil region" evidence="12">
    <location>
        <begin position="172"/>
        <end position="262"/>
    </location>
</feature>
<dbReference type="InterPro" id="IPR005549">
    <property type="entry name" value="Kinetochore_Nuf2_N"/>
</dbReference>
<keyword evidence="5" id="KW-0132">Cell division</keyword>
<dbReference type="GO" id="GO:0005634">
    <property type="term" value="C:nucleus"/>
    <property type="evidence" value="ECO:0007669"/>
    <property type="project" value="UniProtKB-SubCell"/>
</dbReference>
<keyword evidence="4" id="KW-0158">Chromosome</keyword>
<keyword evidence="9" id="KW-0539">Nucleus</keyword>
<dbReference type="Gene3D" id="1.10.418.60">
    <property type="entry name" value="Ncd80 complex, Nuf2 subunit"/>
    <property type="match status" value="1"/>
</dbReference>
<dbReference type="GO" id="GO:0007052">
    <property type="term" value="P:mitotic spindle organization"/>
    <property type="evidence" value="ECO:0007669"/>
    <property type="project" value="TreeGrafter"/>
</dbReference>
<feature type="domain" description="Nuf2 DHR10-like" evidence="14">
    <location>
        <begin position="288"/>
        <end position="398"/>
    </location>
</feature>
<evidence type="ECO:0000256" key="3">
    <source>
        <dbReference type="ARBA" id="ARBA00005498"/>
    </source>
</evidence>
<evidence type="ECO:0000256" key="12">
    <source>
        <dbReference type="SAM" id="Coils"/>
    </source>
</evidence>
<dbReference type="Pfam" id="PF03800">
    <property type="entry name" value="Nuf2"/>
    <property type="match status" value="1"/>
</dbReference>
<evidence type="ECO:0000256" key="8">
    <source>
        <dbReference type="ARBA" id="ARBA00023054"/>
    </source>
</evidence>
<dbReference type="GO" id="GO:0051301">
    <property type="term" value="P:cell division"/>
    <property type="evidence" value="ECO:0007669"/>
    <property type="project" value="UniProtKB-KW"/>
</dbReference>
<evidence type="ECO:0000256" key="7">
    <source>
        <dbReference type="ARBA" id="ARBA00022838"/>
    </source>
</evidence>
<dbReference type="OrthoDB" id="8194677at2759"/>
<comment type="similarity">
    <text evidence="3">Belongs to the NUF2 family.</text>
</comment>
<proteinExistence type="inferred from homology"/>
<comment type="caution">
    <text evidence="15">The sequence shown here is derived from an EMBL/GenBank/DDBJ whole genome shotgun (WGS) entry which is preliminary data.</text>
</comment>
<keyword evidence="6" id="KW-0498">Mitosis</keyword>
<dbReference type="STRING" id="52247.A0A4T0X769"/>
<protein>
    <submittedName>
        <fullName evidence="15">Uncharacterized protein</fullName>
    </submittedName>
</protein>
<dbReference type="AlphaFoldDB" id="A0A4T0X769"/>
<dbReference type="Pfam" id="PF18595">
    <property type="entry name" value="Nuf2_DHR10-like"/>
    <property type="match status" value="1"/>
</dbReference>
<evidence type="ECO:0000256" key="11">
    <source>
        <dbReference type="ARBA" id="ARBA00023328"/>
    </source>
</evidence>
<dbReference type="InterPro" id="IPR041112">
    <property type="entry name" value="Nuf2_DHR10-like"/>
</dbReference>